<dbReference type="PANTHER" id="PTHR22835:SF544">
    <property type="entry name" value="OS10G0393700 PROTEIN"/>
    <property type="match status" value="1"/>
</dbReference>
<dbReference type="STRING" id="4555.K4AKN4"/>
<dbReference type="Gene3D" id="3.40.50.1110">
    <property type="entry name" value="SGNH hydrolase"/>
    <property type="match status" value="1"/>
</dbReference>
<dbReference type="HOGENOM" id="CLU_2762657_0_0_1"/>
<dbReference type="PANTHER" id="PTHR22835">
    <property type="entry name" value="ZINC FINGER FYVE DOMAIN CONTAINING PROTEIN"/>
    <property type="match status" value="1"/>
</dbReference>
<name>K4AKN4_SETIT</name>
<reference evidence="2" key="2">
    <citation type="submission" date="2018-08" db="UniProtKB">
        <authorList>
            <consortium name="EnsemblPlants"/>
        </authorList>
    </citation>
    <scope>IDENTIFICATION</scope>
    <source>
        <strain evidence="2">Yugu1</strain>
    </source>
</reference>
<accession>K4AKN4</accession>
<evidence type="ECO:0000313" key="2">
    <source>
        <dbReference type="EnsemblPlants" id="KQK89078"/>
    </source>
</evidence>
<organism evidence="2 3">
    <name type="scientific">Setaria italica</name>
    <name type="common">Foxtail millet</name>
    <name type="synonym">Panicum italicum</name>
    <dbReference type="NCBI Taxonomy" id="4555"/>
    <lineage>
        <taxon>Eukaryota</taxon>
        <taxon>Viridiplantae</taxon>
        <taxon>Streptophyta</taxon>
        <taxon>Embryophyta</taxon>
        <taxon>Tracheophyta</taxon>
        <taxon>Spermatophyta</taxon>
        <taxon>Magnoliopsida</taxon>
        <taxon>Liliopsida</taxon>
        <taxon>Poales</taxon>
        <taxon>Poaceae</taxon>
        <taxon>PACMAD clade</taxon>
        <taxon>Panicoideae</taxon>
        <taxon>Panicodae</taxon>
        <taxon>Paniceae</taxon>
        <taxon>Cenchrinae</taxon>
        <taxon>Setaria</taxon>
    </lineage>
</organism>
<dbReference type="InParanoid" id="K4AKN4"/>
<dbReference type="AlphaFoldDB" id="K4AKN4"/>
<dbReference type="EnsemblPlants" id="KQK89078">
    <property type="protein sequence ID" value="KQK89078"/>
    <property type="gene ID" value="SETIT_039457mg"/>
</dbReference>
<protein>
    <submittedName>
        <fullName evidence="2">Uncharacterized protein</fullName>
    </submittedName>
</protein>
<comment type="similarity">
    <text evidence="1">Belongs to the 'GDSL' lipolytic enzyme family.</text>
</comment>
<dbReference type="EMBL" id="AGNK02005614">
    <property type="status" value="NOT_ANNOTATED_CDS"/>
    <property type="molecule type" value="Genomic_DNA"/>
</dbReference>
<evidence type="ECO:0000313" key="3">
    <source>
        <dbReference type="Proteomes" id="UP000004995"/>
    </source>
</evidence>
<dbReference type="InterPro" id="IPR036514">
    <property type="entry name" value="SGNH_hydro_sf"/>
</dbReference>
<reference evidence="3" key="1">
    <citation type="journal article" date="2012" name="Nat. Biotechnol.">
        <title>Reference genome sequence of the model plant Setaria.</title>
        <authorList>
            <person name="Bennetzen J.L."/>
            <person name="Schmutz J."/>
            <person name="Wang H."/>
            <person name="Percifield R."/>
            <person name="Hawkins J."/>
            <person name="Pontaroli A.C."/>
            <person name="Estep M."/>
            <person name="Feng L."/>
            <person name="Vaughn J.N."/>
            <person name="Grimwood J."/>
            <person name="Jenkins J."/>
            <person name="Barry K."/>
            <person name="Lindquist E."/>
            <person name="Hellsten U."/>
            <person name="Deshpande S."/>
            <person name="Wang X."/>
            <person name="Wu X."/>
            <person name="Mitros T."/>
            <person name="Triplett J."/>
            <person name="Yang X."/>
            <person name="Ye C.Y."/>
            <person name="Mauro-Herrera M."/>
            <person name="Wang L."/>
            <person name="Li P."/>
            <person name="Sharma M."/>
            <person name="Sharma R."/>
            <person name="Ronald P.C."/>
            <person name="Panaud O."/>
            <person name="Kellogg E.A."/>
            <person name="Brutnell T.P."/>
            <person name="Doust A.N."/>
            <person name="Tuskan G.A."/>
            <person name="Rokhsar D."/>
            <person name="Devos K.M."/>
        </authorList>
    </citation>
    <scope>NUCLEOTIDE SEQUENCE [LARGE SCALE GENOMIC DNA]</scope>
    <source>
        <strain evidence="3">cv. Yugu1</strain>
    </source>
</reference>
<keyword evidence="3" id="KW-1185">Reference proteome</keyword>
<dbReference type="Gramene" id="KQK89078">
    <property type="protein sequence ID" value="KQK89078"/>
    <property type="gene ID" value="SETIT_039457mg"/>
</dbReference>
<sequence>MTGLQAHYGRVFSFGDSLTDTGNAAILPATAGGPFTRAPYSETFHHPGGRASDGRLIIDFIGGSLRGEVN</sequence>
<evidence type="ECO:0000256" key="1">
    <source>
        <dbReference type="ARBA" id="ARBA00008668"/>
    </source>
</evidence>
<proteinExistence type="inferred from homology"/>
<dbReference type="Proteomes" id="UP000004995">
    <property type="component" value="Unassembled WGS sequence"/>
</dbReference>